<evidence type="ECO:0000259" key="3">
    <source>
        <dbReference type="PROSITE" id="PS50835"/>
    </source>
</evidence>
<organism evidence="4 5">
    <name type="scientific">Serinus canaria</name>
    <name type="common">Island canary</name>
    <name type="synonym">Fringilla canaria</name>
    <dbReference type="NCBI Taxonomy" id="9135"/>
    <lineage>
        <taxon>Eukaryota</taxon>
        <taxon>Metazoa</taxon>
        <taxon>Chordata</taxon>
        <taxon>Craniata</taxon>
        <taxon>Vertebrata</taxon>
        <taxon>Euteleostomi</taxon>
        <taxon>Archelosauria</taxon>
        <taxon>Archosauria</taxon>
        <taxon>Dinosauria</taxon>
        <taxon>Saurischia</taxon>
        <taxon>Theropoda</taxon>
        <taxon>Coelurosauria</taxon>
        <taxon>Aves</taxon>
        <taxon>Neognathae</taxon>
        <taxon>Neoaves</taxon>
        <taxon>Telluraves</taxon>
        <taxon>Australaves</taxon>
        <taxon>Passeriformes</taxon>
        <taxon>Passeroidea</taxon>
        <taxon>Fringillidae</taxon>
        <taxon>Carduelinae</taxon>
        <taxon>Serinus</taxon>
    </lineage>
</organism>
<dbReference type="Gene3D" id="2.60.40.10">
    <property type="entry name" value="Immunoglobulins"/>
    <property type="match status" value="3"/>
</dbReference>
<keyword evidence="1" id="KW-0393">Immunoglobulin domain</keyword>
<dbReference type="GeneTree" id="ENSGT00940000158290"/>
<dbReference type="Pfam" id="PF13927">
    <property type="entry name" value="Ig_3"/>
    <property type="match status" value="1"/>
</dbReference>
<dbReference type="SMART" id="SM00408">
    <property type="entry name" value="IGc2"/>
    <property type="match status" value="2"/>
</dbReference>
<dbReference type="PROSITE" id="PS50835">
    <property type="entry name" value="IG_LIKE"/>
    <property type="match status" value="2"/>
</dbReference>
<sequence length="243" mass="25859">MKVTAVRHSKKHIDCRAEGTPPPQIMWIMPDNIFLTPLSLHCLAEGSPRPRLAWTLPGASAHDAGNYLCRAHNLAGDSSLTIPVVVAAYAPRIMGRPPPAIHTLPGAAVQLHCVVLGIPKPEITWELPDHSVLSTAHQGRGSGGELLHPTGTLLLQNPRPSSSGTYRCTARNPLARNTAGMVGNTGCSQAGLSPAMASITGSHKHLSENPSGRNRGESHQRSEFPWDVELCPAQAWAEGQCGN</sequence>
<dbReference type="FunFam" id="2.60.40.10:FF:001377">
    <property type="entry name" value="Matrix remodeling associated 5"/>
    <property type="match status" value="1"/>
</dbReference>
<dbReference type="InterPro" id="IPR013098">
    <property type="entry name" value="Ig_I-set"/>
</dbReference>
<dbReference type="InterPro" id="IPR036179">
    <property type="entry name" value="Ig-like_dom_sf"/>
</dbReference>
<feature type="domain" description="Ig-like" evidence="3">
    <location>
        <begin position="1"/>
        <end position="81"/>
    </location>
</feature>
<dbReference type="InterPro" id="IPR013783">
    <property type="entry name" value="Ig-like_fold"/>
</dbReference>
<dbReference type="SUPFAM" id="SSF48726">
    <property type="entry name" value="Immunoglobulin"/>
    <property type="match status" value="2"/>
</dbReference>
<evidence type="ECO:0000313" key="5">
    <source>
        <dbReference type="Proteomes" id="UP000694409"/>
    </source>
</evidence>
<dbReference type="PANTHER" id="PTHR10075:SF14">
    <property type="entry name" value="CELL ADHESION MOLECULE DSCAM2-RELATED"/>
    <property type="match status" value="1"/>
</dbReference>
<gene>
    <name evidence="4" type="primary">IGSF10</name>
</gene>
<evidence type="ECO:0000256" key="1">
    <source>
        <dbReference type="ARBA" id="ARBA00023319"/>
    </source>
</evidence>
<feature type="domain" description="Ig-like" evidence="3">
    <location>
        <begin position="91"/>
        <end position="179"/>
    </location>
</feature>
<keyword evidence="5" id="KW-1185">Reference proteome</keyword>
<dbReference type="SMART" id="SM00409">
    <property type="entry name" value="IG"/>
    <property type="match status" value="2"/>
</dbReference>
<protein>
    <submittedName>
        <fullName evidence="4">Immunoglobulin superfamily member 10</fullName>
    </submittedName>
</protein>
<dbReference type="Pfam" id="PF07679">
    <property type="entry name" value="I-set"/>
    <property type="match status" value="1"/>
</dbReference>
<reference evidence="4" key="1">
    <citation type="submission" date="2025-08" db="UniProtKB">
        <authorList>
            <consortium name="Ensembl"/>
        </authorList>
    </citation>
    <scope>IDENTIFICATION</scope>
</reference>
<name>A0A8C9N2N1_SERCA</name>
<dbReference type="AlphaFoldDB" id="A0A8C9N2N1"/>
<reference evidence="4" key="2">
    <citation type="submission" date="2025-09" db="UniProtKB">
        <authorList>
            <consortium name="Ensembl"/>
        </authorList>
    </citation>
    <scope>IDENTIFICATION</scope>
</reference>
<evidence type="ECO:0000256" key="2">
    <source>
        <dbReference type="SAM" id="MobiDB-lite"/>
    </source>
</evidence>
<dbReference type="InterPro" id="IPR007110">
    <property type="entry name" value="Ig-like_dom"/>
</dbReference>
<dbReference type="InterPro" id="IPR003598">
    <property type="entry name" value="Ig_sub2"/>
</dbReference>
<dbReference type="Ensembl" id="ENSSCAT00000013126.1">
    <property type="protein sequence ID" value="ENSSCAP00000011640.1"/>
    <property type="gene ID" value="ENSSCAG00000008723.1"/>
</dbReference>
<evidence type="ECO:0000313" key="4">
    <source>
        <dbReference type="Ensembl" id="ENSSCAP00000011640.1"/>
    </source>
</evidence>
<dbReference type="Proteomes" id="UP000694409">
    <property type="component" value="Unassembled WGS sequence"/>
</dbReference>
<proteinExistence type="predicted"/>
<dbReference type="CDD" id="cd00096">
    <property type="entry name" value="Ig"/>
    <property type="match status" value="2"/>
</dbReference>
<dbReference type="InterPro" id="IPR003599">
    <property type="entry name" value="Ig_sub"/>
</dbReference>
<accession>A0A8C9N2N1</accession>
<feature type="region of interest" description="Disordered" evidence="2">
    <location>
        <begin position="202"/>
        <end position="221"/>
    </location>
</feature>
<dbReference type="PANTHER" id="PTHR10075">
    <property type="entry name" value="BASIGIN RELATED"/>
    <property type="match status" value="1"/>
</dbReference>